<name>A0A1C6T3A7_9ACTN</name>
<proteinExistence type="predicted"/>
<keyword evidence="2" id="KW-1185">Reference proteome</keyword>
<sequence>MDSSVPGMSALTYEIKNRNSPVAQWLDATFPHYKEIQAGFRTAAGPARVLPSKQVSPGTQGAAIDFWLRMLVDAQPSIDLPLAGLLSRRAPCLQAGAELLRELAGGQIPRGAGTDEVELRMRPAAFADRSDQWWARVCYALALLVELYRAPTVERSRLMRLTPASTAGDLLDLANDDEVADLFAMRDLALDRLLPALPAGPVATGMTFDGSADLNADADLIAGGMLVDFKASKGGIPRADGTRAASLARADLDQLLGYALMDYSDTYRLNAVAIYAVRFGHLAAWPLEQLCAQMAARPVDFTALRRDFAHVLRVQLPAQRTR</sequence>
<reference evidence="2" key="1">
    <citation type="submission" date="2016-06" db="EMBL/GenBank/DDBJ databases">
        <authorList>
            <person name="Varghese N."/>
            <person name="Submissions Spin"/>
        </authorList>
    </citation>
    <scope>NUCLEOTIDE SEQUENCE [LARGE SCALE GENOMIC DNA]</scope>
    <source>
        <strain evidence="2">DSM 45431</strain>
    </source>
</reference>
<evidence type="ECO:0000313" key="2">
    <source>
        <dbReference type="Proteomes" id="UP000199413"/>
    </source>
</evidence>
<organism evidence="1 2">
    <name type="scientific">Micromonospora rhizosphaerae</name>
    <dbReference type="NCBI Taxonomy" id="568872"/>
    <lineage>
        <taxon>Bacteria</taxon>
        <taxon>Bacillati</taxon>
        <taxon>Actinomycetota</taxon>
        <taxon>Actinomycetes</taxon>
        <taxon>Micromonosporales</taxon>
        <taxon>Micromonosporaceae</taxon>
        <taxon>Micromonospora</taxon>
    </lineage>
</organism>
<dbReference type="EMBL" id="FMHV01000002">
    <property type="protein sequence ID" value="SCL36304.1"/>
    <property type="molecule type" value="Genomic_DNA"/>
</dbReference>
<protein>
    <submittedName>
        <fullName evidence="1">Uncharacterized protein</fullName>
    </submittedName>
</protein>
<accession>A0A1C6T3A7</accession>
<dbReference type="STRING" id="568872.GA0070624_5516"/>
<evidence type="ECO:0000313" key="1">
    <source>
        <dbReference type="EMBL" id="SCL36304.1"/>
    </source>
</evidence>
<gene>
    <name evidence="1" type="ORF">GA0070624_5516</name>
</gene>
<dbReference type="Proteomes" id="UP000199413">
    <property type="component" value="Unassembled WGS sequence"/>
</dbReference>
<dbReference type="AlphaFoldDB" id="A0A1C6T3A7"/>